<evidence type="ECO:0000313" key="2">
    <source>
        <dbReference type="EMBL" id="KAK9833085.1"/>
    </source>
</evidence>
<protein>
    <submittedName>
        <fullName evidence="2">Uncharacterized protein</fullName>
    </submittedName>
</protein>
<keyword evidence="3" id="KW-1185">Reference proteome</keyword>
<name>A0AAW1RG71_9CHLO</name>
<sequence>MLGRLAVSSFDRKRGRQRRACQPAINAHSRKRRCLSVPGAKVPGTAAVDASAQPGRLTSKPPSPYGPDTETVTGVLLGRGSTAQNVTIPKAPFQISNGDEHHLRQITYGWRSSHTSTGQQHLCDQGRCSAEYRFWASYPRASPRV</sequence>
<accession>A0AAW1RG71</accession>
<reference evidence="2 3" key="1">
    <citation type="journal article" date="2024" name="Nat. Commun.">
        <title>Phylogenomics reveals the evolutionary origins of lichenization in chlorophyte algae.</title>
        <authorList>
            <person name="Puginier C."/>
            <person name="Libourel C."/>
            <person name="Otte J."/>
            <person name="Skaloud P."/>
            <person name="Haon M."/>
            <person name="Grisel S."/>
            <person name="Petersen M."/>
            <person name="Berrin J.G."/>
            <person name="Delaux P.M."/>
            <person name="Dal Grande F."/>
            <person name="Keller J."/>
        </authorList>
    </citation>
    <scope>NUCLEOTIDE SEQUENCE [LARGE SCALE GENOMIC DNA]</scope>
    <source>
        <strain evidence="2 3">SAG 2145</strain>
    </source>
</reference>
<dbReference type="EMBL" id="JALJOS010000011">
    <property type="protein sequence ID" value="KAK9833085.1"/>
    <property type="molecule type" value="Genomic_DNA"/>
</dbReference>
<feature type="region of interest" description="Disordered" evidence="1">
    <location>
        <begin position="37"/>
        <end position="68"/>
    </location>
</feature>
<proteinExistence type="predicted"/>
<dbReference type="AlphaFoldDB" id="A0AAW1RG71"/>
<comment type="caution">
    <text evidence="2">The sequence shown here is derived from an EMBL/GenBank/DDBJ whole genome shotgun (WGS) entry which is preliminary data.</text>
</comment>
<gene>
    <name evidence="2" type="ORF">WJX74_006735</name>
</gene>
<organism evidence="2 3">
    <name type="scientific">Apatococcus lobatus</name>
    <dbReference type="NCBI Taxonomy" id="904363"/>
    <lineage>
        <taxon>Eukaryota</taxon>
        <taxon>Viridiplantae</taxon>
        <taxon>Chlorophyta</taxon>
        <taxon>core chlorophytes</taxon>
        <taxon>Trebouxiophyceae</taxon>
        <taxon>Chlorellales</taxon>
        <taxon>Chlorellaceae</taxon>
        <taxon>Apatococcus</taxon>
    </lineage>
</organism>
<dbReference type="Proteomes" id="UP001438707">
    <property type="component" value="Unassembled WGS sequence"/>
</dbReference>
<evidence type="ECO:0000313" key="3">
    <source>
        <dbReference type="Proteomes" id="UP001438707"/>
    </source>
</evidence>
<evidence type="ECO:0000256" key="1">
    <source>
        <dbReference type="SAM" id="MobiDB-lite"/>
    </source>
</evidence>